<comment type="caution">
    <text evidence="1">The sequence shown here is derived from an EMBL/GenBank/DDBJ whole genome shotgun (WGS) entry which is preliminary data.</text>
</comment>
<dbReference type="InterPro" id="IPR051082">
    <property type="entry name" value="Pentapeptide-BTB/POZ_domain"/>
</dbReference>
<reference evidence="1 2" key="1">
    <citation type="submission" date="2021-03" db="EMBL/GenBank/DDBJ databases">
        <title>Genome Sequence of Bradyrhizobium vignae strain ISRA400.</title>
        <authorList>
            <person name="Tisa L.S."/>
            <person name="Svistoonoff S."/>
            <person name="Hocher V."/>
            <person name="Fall S."/>
            <person name="Zaiya A."/>
            <person name="Naing D."/>
            <person name="Niang N."/>
            <person name="Diouf A."/>
            <person name="Dasylva M.C."/>
            <person name="Toure O."/>
            <person name="Gueye M."/>
            <person name="Gully D."/>
            <person name="Tisseyre P."/>
            <person name="Simpson S."/>
            <person name="Morris K."/>
            <person name="Thomas W.K."/>
        </authorList>
    </citation>
    <scope>NUCLEOTIDE SEQUENCE [LARGE SCALE GENOMIC DNA]</scope>
    <source>
        <strain evidence="1 2">ISRA400</strain>
    </source>
</reference>
<dbReference type="PANTHER" id="PTHR14136:SF17">
    <property type="entry name" value="BTB_POZ DOMAIN-CONTAINING PROTEIN KCTD9"/>
    <property type="match status" value="1"/>
</dbReference>
<keyword evidence="2" id="KW-1185">Reference proteome</keyword>
<organism evidence="1 2">
    <name type="scientific">Bradyrhizobium vignae</name>
    <dbReference type="NCBI Taxonomy" id="1549949"/>
    <lineage>
        <taxon>Bacteria</taxon>
        <taxon>Pseudomonadati</taxon>
        <taxon>Pseudomonadota</taxon>
        <taxon>Alphaproteobacteria</taxon>
        <taxon>Hyphomicrobiales</taxon>
        <taxon>Nitrobacteraceae</taxon>
        <taxon>Bradyrhizobium</taxon>
    </lineage>
</organism>
<dbReference type="Pfam" id="PF00805">
    <property type="entry name" value="Pentapeptide"/>
    <property type="match status" value="3"/>
</dbReference>
<evidence type="ECO:0000313" key="1">
    <source>
        <dbReference type="EMBL" id="MBP0111835.1"/>
    </source>
</evidence>
<dbReference type="RefSeq" id="WP_209295066.1">
    <property type="nucleotide sequence ID" value="NZ_JAGIKT010000023.1"/>
</dbReference>
<evidence type="ECO:0000313" key="2">
    <source>
        <dbReference type="Proteomes" id="UP000669317"/>
    </source>
</evidence>
<dbReference type="Proteomes" id="UP000669317">
    <property type="component" value="Unassembled WGS sequence"/>
</dbReference>
<gene>
    <name evidence="1" type="ORF">JWS04_12230</name>
</gene>
<dbReference type="Gene3D" id="2.160.20.80">
    <property type="entry name" value="E3 ubiquitin-protein ligase SopA"/>
    <property type="match status" value="2"/>
</dbReference>
<sequence>MPEEDDPLDRTVRLPPNDCSLARTVQQGRDMMFAQLAGVDMTEANFYCAMFHDAVLEGAILARCDLRGATFNDANLRRADLRGANCGLDNLGGSTDFIGADLSGADLRQANIGGADFTNAKLVGADLSGANAVSELPNWRLTWFRGADLTGARLAGARLSGATYDDRTVFPRGFNPNEAGMILFIGR</sequence>
<proteinExistence type="predicted"/>
<dbReference type="InterPro" id="IPR001646">
    <property type="entry name" value="5peptide_repeat"/>
</dbReference>
<dbReference type="EMBL" id="JAGIKT010000023">
    <property type="protein sequence ID" value="MBP0111835.1"/>
    <property type="molecule type" value="Genomic_DNA"/>
</dbReference>
<accession>A0ABS3ZUN3</accession>
<protein>
    <submittedName>
        <fullName evidence="1">Pentapeptide repeat-containing protein</fullName>
    </submittedName>
</protein>
<name>A0ABS3ZUN3_9BRAD</name>
<dbReference type="PANTHER" id="PTHR14136">
    <property type="entry name" value="BTB_POZ DOMAIN-CONTAINING PROTEIN KCTD9"/>
    <property type="match status" value="1"/>
</dbReference>
<dbReference type="SUPFAM" id="SSF141571">
    <property type="entry name" value="Pentapeptide repeat-like"/>
    <property type="match status" value="1"/>
</dbReference>